<dbReference type="PANTHER" id="PTHR43981">
    <property type="entry name" value="ENOYL-[ACYL-CARRIER-PROTEIN] REDUCTASE, MITOCHONDRIAL"/>
    <property type="match status" value="1"/>
</dbReference>
<evidence type="ECO:0000256" key="2">
    <source>
        <dbReference type="ARBA" id="ARBA00010371"/>
    </source>
</evidence>
<keyword evidence="9" id="KW-0443">Lipid metabolism</keyword>
<proteinExistence type="inferred from homology"/>
<dbReference type="InterPro" id="IPR020843">
    <property type="entry name" value="ER"/>
</dbReference>
<evidence type="ECO:0000256" key="3">
    <source>
        <dbReference type="ARBA" id="ARBA00022516"/>
    </source>
</evidence>
<accession>A0A493TMB1</accession>
<evidence type="ECO:0000256" key="14">
    <source>
        <dbReference type="ARBA" id="ARBA00042123"/>
    </source>
</evidence>
<keyword evidence="6" id="KW-0809">Transit peptide</keyword>
<keyword evidence="7" id="KW-0007">Acetylation</keyword>
<comment type="similarity">
    <text evidence="2">Belongs to the zinc-containing alcohol dehydrogenase family. Quinone oxidoreductase subfamily.</text>
</comment>
<dbReference type="GO" id="GO:0006633">
    <property type="term" value="P:fatty acid biosynthetic process"/>
    <property type="evidence" value="ECO:0007669"/>
    <property type="project" value="UniProtKB-KW"/>
</dbReference>
<dbReference type="CDD" id="cd08290">
    <property type="entry name" value="ETR"/>
    <property type="match status" value="1"/>
</dbReference>
<evidence type="ECO:0000256" key="8">
    <source>
        <dbReference type="ARBA" id="ARBA00023002"/>
    </source>
</evidence>
<dbReference type="Gene3D" id="3.40.50.720">
    <property type="entry name" value="NAD(P)-binding Rossmann-like Domain"/>
    <property type="match status" value="1"/>
</dbReference>
<evidence type="ECO:0000256" key="9">
    <source>
        <dbReference type="ARBA" id="ARBA00023098"/>
    </source>
</evidence>
<dbReference type="Pfam" id="PF00107">
    <property type="entry name" value="ADH_zinc_N"/>
    <property type="match status" value="1"/>
</dbReference>
<protein>
    <recommendedName>
        <fullName evidence="13">Enoyl-[acyl-carrier-protein] reductase, mitochondrial</fullName>
        <ecNumber evidence="12">1.3.1.104</ecNumber>
    </recommendedName>
    <alternativeName>
        <fullName evidence="14">2-enoyl thioester reductase</fullName>
    </alternativeName>
</protein>
<dbReference type="Gene3D" id="3.90.180.10">
    <property type="entry name" value="Medium-chain alcohol dehydrogenases, catalytic domain"/>
    <property type="match status" value="1"/>
</dbReference>
<sequence>RWGCGCPASWGRTMGQETPAVAPDFTCPALLPISLIATLNLGQLKELEVPRLGHSDVHVKMLAAPINPADINMIQGTYAILAPLPAVAGNEGVGRVLEVGPGVTALRPGDWVIPADAGLGTWRTQAVFPEASLLQVPSDIPLLCAATLSVNPCTAYRMLADFESLAPGDSVIQNAANSGVGQAVIQIAKATGIRTINVVRDRPDLPKLVERLKALGADHVITEDMLRKPEMKEIFKVPRSAQCCGARSSKLLAASCHAHMGLGTHLGEADLTSCFLQSAFIFRDVRLRGFWMTQWKKDHAHDKESLSSMMDTLCQLVQRGQLGAPACTTVPLEDFKEALVASTQPFTSSKQVLLL</sequence>
<evidence type="ECO:0000256" key="10">
    <source>
        <dbReference type="ARBA" id="ARBA00023128"/>
    </source>
</evidence>
<dbReference type="SMART" id="SM00829">
    <property type="entry name" value="PKS_ER"/>
    <property type="match status" value="1"/>
</dbReference>
<evidence type="ECO:0000256" key="5">
    <source>
        <dbReference type="ARBA" id="ARBA00022857"/>
    </source>
</evidence>
<keyword evidence="10" id="KW-0496">Mitochondrion</keyword>
<dbReference type="InterPro" id="IPR036291">
    <property type="entry name" value="NAD(P)-bd_dom_sf"/>
</dbReference>
<dbReference type="Ensembl" id="ENSAPLT00000045362.1">
    <property type="protein sequence ID" value="ENSAPLP00000027011.1"/>
    <property type="gene ID" value="ENSAPLG00000006736.2"/>
</dbReference>
<dbReference type="Proteomes" id="UP000016666">
    <property type="component" value="Chromosome 24"/>
</dbReference>
<reference evidence="16" key="2">
    <citation type="submission" date="2025-08" db="UniProtKB">
        <authorList>
            <consortium name="Ensembl"/>
        </authorList>
    </citation>
    <scope>IDENTIFICATION</scope>
</reference>
<keyword evidence="17" id="KW-1185">Reference proteome</keyword>
<evidence type="ECO:0000256" key="7">
    <source>
        <dbReference type="ARBA" id="ARBA00022990"/>
    </source>
</evidence>
<evidence type="ECO:0000256" key="6">
    <source>
        <dbReference type="ARBA" id="ARBA00022946"/>
    </source>
</evidence>
<evidence type="ECO:0000256" key="11">
    <source>
        <dbReference type="ARBA" id="ARBA00023160"/>
    </source>
</evidence>
<reference evidence="16" key="3">
    <citation type="submission" date="2025-09" db="UniProtKB">
        <authorList>
            <consortium name="Ensembl"/>
        </authorList>
    </citation>
    <scope>IDENTIFICATION</scope>
</reference>
<keyword evidence="4" id="KW-0276">Fatty acid metabolism</keyword>
<dbReference type="SUPFAM" id="SSF51735">
    <property type="entry name" value="NAD(P)-binding Rossmann-fold domains"/>
    <property type="match status" value="1"/>
</dbReference>
<organism evidence="16 17">
    <name type="scientific">Anas platyrhynchos platyrhynchos</name>
    <name type="common">Northern mallard</name>
    <dbReference type="NCBI Taxonomy" id="8840"/>
    <lineage>
        <taxon>Eukaryota</taxon>
        <taxon>Metazoa</taxon>
        <taxon>Chordata</taxon>
        <taxon>Craniata</taxon>
        <taxon>Vertebrata</taxon>
        <taxon>Euteleostomi</taxon>
        <taxon>Archelosauria</taxon>
        <taxon>Archosauria</taxon>
        <taxon>Dinosauria</taxon>
        <taxon>Saurischia</taxon>
        <taxon>Theropoda</taxon>
        <taxon>Coelurosauria</taxon>
        <taxon>Aves</taxon>
        <taxon>Neognathae</taxon>
        <taxon>Galloanserae</taxon>
        <taxon>Anseriformes</taxon>
        <taxon>Anatidae</taxon>
        <taxon>Anatinae</taxon>
        <taxon>Anas</taxon>
    </lineage>
</organism>
<dbReference type="InterPro" id="IPR051034">
    <property type="entry name" value="Mito_Enoyl-ACP_Reductase"/>
</dbReference>
<comment type="subcellular location">
    <subcellularLocation>
        <location evidence="1">Mitochondrion</location>
    </subcellularLocation>
</comment>
<dbReference type="GO" id="GO:0141148">
    <property type="term" value="F:enoyl-[acyl-carrier-protein] reductase (NADPH) activity"/>
    <property type="evidence" value="ECO:0007669"/>
    <property type="project" value="UniProtKB-EC"/>
</dbReference>
<dbReference type="SUPFAM" id="SSF50129">
    <property type="entry name" value="GroES-like"/>
    <property type="match status" value="1"/>
</dbReference>
<dbReference type="InterPro" id="IPR013154">
    <property type="entry name" value="ADH-like_N"/>
</dbReference>
<dbReference type="InterPro" id="IPR011032">
    <property type="entry name" value="GroES-like_sf"/>
</dbReference>
<evidence type="ECO:0000256" key="12">
    <source>
        <dbReference type="ARBA" id="ARBA00038963"/>
    </source>
</evidence>
<evidence type="ECO:0000313" key="16">
    <source>
        <dbReference type="Ensembl" id="ENSAPLP00000027011.1"/>
    </source>
</evidence>
<name>A0A493TMB1_ANAPP</name>
<dbReference type="InterPro" id="IPR013149">
    <property type="entry name" value="ADH-like_C"/>
</dbReference>
<gene>
    <name evidence="16" type="primary">MECR</name>
</gene>
<feature type="domain" description="Enoyl reductase (ER)" evidence="15">
    <location>
        <begin position="34"/>
        <end position="353"/>
    </location>
</feature>
<reference evidence="16 17" key="1">
    <citation type="submission" date="2017-10" db="EMBL/GenBank/DDBJ databases">
        <title>A new Pekin duck reference genome.</title>
        <authorList>
            <person name="Hou Z.-C."/>
            <person name="Zhou Z.-K."/>
            <person name="Zhu F."/>
            <person name="Hou S.-S."/>
        </authorList>
    </citation>
    <scope>NUCLEOTIDE SEQUENCE [LARGE SCALE GENOMIC DNA]</scope>
</reference>
<evidence type="ECO:0000259" key="15">
    <source>
        <dbReference type="SMART" id="SM00829"/>
    </source>
</evidence>
<keyword evidence="8" id="KW-0560">Oxidoreductase</keyword>
<dbReference type="GO" id="GO:0005739">
    <property type="term" value="C:mitochondrion"/>
    <property type="evidence" value="ECO:0007669"/>
    <property type="project" value="UniProtKB-SubCell"/>
</dbReference>
<keyword evidence="5" id="KW-0521">NADP</keyword>
<evidence type="ECO:0000313" key="17">
    <source>
        <dbReference type="Proteomes" id="UP000016666"/>
    </source>
</evidence>
<dbReference type="GeneTree" id="ENSGT00940000156592"/>
<evidence type="ECO:0000256" key="4">
    <source>
        <dbReference type="ARBA" id="ARBA00022832"/>
    </source>
</evidence>
<keyword evidence="11" id="KW-0275">Fatty acid biosynthesis</keyword>
<evidence type="ECO:0000256" key="1">
    <source>
        <dbReference type="ARBA" id="ARBA00004173"/>
    </source>
</evidence>
<dbReference type="PANTHER" id="PTHR43981:SF9">
    <property type="entry name" value="ENOYL-[ACYL-CARRIER-PROTEIN] REDUCTASE, MITOCHONDRIAL"/>
    <property type="match status" value="1"/>
</dbReference>
<evidence type="ECO:0000256" key="13">
    <source>
        <dbReference type="ARBA" id="ARBA00041058"/>
    </source>
</evidence>
<dbReference type="EC" id="1.3.1.104" evidence="12"/>
<keyword evidence="3" id="KW-0444">Lipid biosynthesis</keyword>
<dbReference type="Pfam" id="PF08240">
    <property type="entry name" value="ADH_N"/>
    <property type="match status" value="1"/>
</dbReference>
<dbReference type="AlphaFoldDB" id="A0A493TMB1"/>
<dbReference type="FunFam" id="3.90.180.10:FF:000010">
    <property type="entry name" value="Enoyl-[acyl-carrier-protein] reductase, mitochondrial"/>
    <property type="match status" value="1"/>
</dbReference>